<protein>
    <submittedName>
        <fullName evidence="1">Uncharacterized protein</fullName>
    </submittedName>
</protein>
<keyword evidence="2" id="KW-1185">Reference proteome</keyword>
<sequence length="107" mass="12220">MGNPSLDDVPDLVILDRWNSADDPIVDSFHKLEDKGKKQHQDFQKDDAENCARNIYDTNGKNFRALFSSPQPTAKTKIQVHDGAIIIHYLLARVHFDNYAHFTLSSH</sequence>
<dbReference type="AlphaFoldDB" id="A0AA35K8J0"/>
<reference evidence="1" key="1">
    <citation type="submission" date="2022-12" db="EMBL/GenBank/DDBJ databases">
        <authorList>
            <person name="Alioto T."/>
            <person name="Alioto T."/>
            <person name="Gomez Garrido J."/>
        </authorList>
    </citation>
    <scope>NUCLEOTIDE SEQUENCE</scope>
</reference>
<evidence type="ECO:0000313" key="1">
    <source>
        <dbReference type="EMBL" id="CAI5772782.1"/>
    </source>
</evidence>
<dbReference type="EMBL" id="OX395129">
    <property type="protein sequence ID" value="CAI5772782.1"/>
    <property type="molecule type" value="Genomic_DNA"/>
</dbReference>
<dbReference type="Proteomes" id="UP001178461">
    <property type="component" value="Chromosome 4"/>
</dbReference>
<organism evidence="1 2">
    <name type="scientific">Podarcis lilfordi</name>
    <name type="common">Lilford's wall lizard</name>
    <dbReference type="NCBI Taxonomy" id="74358"/>
    <lineage>
        <taxon>Eukaryota</taxon>
        <taxon>Metazoa</taxon>
        <taxon>Chordata</taxon>
        <taxon>Craniata</taxon>
        <taxon>Vertebrata</taxon>
        <taxon>Euteleostomi</taxon>
        <taxon>Lepidosauria</taxon>
        <taxon>Squamata</taxon>
        <taxon>Bifurcata</taxon>
        <taxon>Unidentata</taxon>
        <taxon>Episquamata</taxon>
        <taxon>Laterata</taxon>
        <taxon>Lacertibaenia</taxon>
        <taxon>Lacertidae</taxon>
        <taxon>Podarcis</taxon>
    </lineage>
</organism>
<name>A0AA35K8J0_9SAUR</name>
<evidence type="ECO:0000313" key="2">
    <source>
        <dbReference type="Proteomes" id="UP001178461"/>
    </source>
</evidence>
<accession>A0AA35K8J0</accession>
<proteinExistence type="predicted"/>
<gene>
    <name evidence="1" type="ORF">PODLI_1B026971</name>
</gene>